<dbReference type="WBParaSite" id="GPLIN_001131000">
    <property type="protein sequence ID" value="GPLIN_001131000"/>
    <property type="gene ID" value="GPLIN_001131000"/>
</dbReference>
<evidence type="ECO:0000256" key="1">
    <source>
        <dbReference type="ARBA" id="ARBA00004613"/>
    </source>
</evidence>
<evidence type="ECO:0000313" key="6">
    <source>
        <dbReference type="WBParaSite" id="GPLIN_001131000"/>
    </source>
</evidence>
<dbReference type="Proteomes" id="UP000050741">
    <property type="component" value="Unassembled WGS sequence"/>
</dbReference>
<feature type="signal peptide" evidence="4">
    <location>
        <begin position="1"/>
        <end position="21"/>
    </location>
</feature>
<feature type="region of interest" description="Disordered" evidence="3">
    <location>
        <begin position="274"/>
        <end position="311"/>
    </location>
</feature>
<name>A0A183CEK5_GLOPA</name>
<dbReference type="AlphaFoldDB" id="A0A183CEK5"/>
<dbReference type="GO" id="GO:0005576">
    <property type="term" value="C:extracellular region"/>
    <property type="evidence" value="ECO:0007669"/>
    <property type="project" value="UniProtKB-SubCell"/>
</dbReference>
<dbReference type="PANTHER" id="PTHR34228">
    <property type="entry name" value="PROTEIN CBG09474-RELATED"/>
    <property type="match status" value="1"/>
</dbReference>
<dbReference type="GO" id="GO:0006644">
    <property type="term" value="P:phospholipid metabolic process"/>
    <property type="evidence" value="ECO:0007669"/>
    <property type="project" value="InterPro"/>
</dbReference>
<dbReference type="SUPFAM" id="SSF48619">
    <property type="entry name" value="Phospholipase A2, PLA2"/>
    <property type="match status" value="1"/>
</dbReference>
<keyword evidence="5" id="KW-1185">Reference proteome</keyword>
<evidence type="ECO:0000256" key="3">
    <source>
        <dbReference type="SAM" id="MobiDB-lite"/>
    </source>
</evidence>
<dbReference type="GO" id="GO:0050482">
    <property type="term" value="P:arachidonate secretion"/>
    <property type="evidence" value="ECO:0007669"/>
    <property type="project" value="InterPro"/>
</dbReference>
<evidence type="ECO:0000313" key="5">
    <source>
        <dbReference type="Proteomes" id="UP000050741"/>
    </source>
</evidence>
<keyword evidence="4" id="KW-0732">Signal</keyword>
<reference evidence="6" key="3">
    <citation type="submission" date="2016-06" db="UniProtKB">
        <authorList>
            <consortium name="WormBaseParasite"/>
        </authorList>
    </citation>
    <scope>IDENTIFICATION</scope>
</reference>
<dbReference type="InterPro" id="IPR036444">
    <property type="entry name" value="PLipase_A2_dom_sf"/>
</dbReference>
<reference evidence="5" key="1">
    <citation type="submission" date="2013-12" db="EMBL/GenBank/DDBJ databases">
        <authorList>
            <person name="Aslett M."/>
        </authorList>
    </citation>
    <scope>NUCLEOTIDE SEQUENCE [LARGE SCALE GENOMIC DNA]</scope>
    <source>
        <strain evidence="5">Lindley</strain>
    </source>
</reference>
<proteinExistence type="predicted"/>
<dbReference type="InterPro" id="IPR053322">
    <property type="entry name" value="PLA2-like"/>
</dbReference>
<dbReference type="PROSITE" id="PS00118">
    <property type="entry name" value="PA2_HIS"/>
    <property type="match status" value="1"/>
</dbReference>
<protein>
    <submittedName>
        <fullName evidence="6">Phospholipase A(2)</fullName>
    </submittedName>
</protein>
<evidence type="ECO:0000256" key="4">
    <source>
        <dbReference type="SAM" id="SignalP"/>
    </source>
</evidence>
<feature type="chain" id="PRO_5008147507" evidence="4">
    <location>
        <begin position="22"/>
        <end position="328"/>
    </location>
</feature>
<reference evidence="5" key="2">
    <citation type="submission" date="2014-05" db="EMBL/GenBank/DDBJ databases">
        <title>The genome and life-stage specific transcriptomes of Globodera pallida elucidate key aspects of plant parasitism by a cyst nematode.</title>
        <authorList>
            <person name="Cotton J.A."/>
            <person name="Lilley C.J."/>
            <person name="Jones L.M."/>
            <person name="Kikuchi T."/>
            <person name="Reid A.J."/>
            <person name="Thorpe P."/>
            <person name="Tsai I.J."/>
            <person name="Beasley H."/>
            <person name="Blok V."/>
            <person name="Cock P.J.A."/>
            <person name="Van den Akker S.E."/>
            <person name="Holroyd N."/>
            <person name="Hunt M."/>
            <person name="Mantelin S."/>
            <person name="Naghra H."/>
            <person name="Pain A."/>
            <person name="Palomares-Rius J.E."/>
            <person name="Zarowiecki M."/>
            <person name="Berriman M."/>
            <person name="Jones J.T."/>
            <person name="Urwin P.E."/>
        </authorList>
    </citation>
    <scope>NUCLEOTIDE SEQUENCE [LARGE SCALE GENOMIC DNA]</scope>
    <source>
        <strain evidence="5">Lindley</strain>
    </source>
</reference>
<dbReference type="GO" id="GO:0004623">
    <property type="term" value="F:phospholipase A2 activity"/>
    <property type="evidence" value="ECO:0007669"/>
    <property type="project" value="InterPro"/>
</dbReference>
<keyword evidence="2" id="KW-0964">Secreted</keyword>
<evidence type="ECO:0000256" key="2">
    <source>
        <dbReference type="ARBA" id="ARBA00022525"/>
    </source>
</evidence>
<accession>A0A183CEK5</accession>
<sequence>MFGHGVLHLFVTLLLVKSGDSSWFFDAIGDGFNWAKDQVVKVSETVINAISDPVKFVGDRAGEVFETLKGLPPIAGAITAYEVANNLWSCGPDTGDLGTLGKLGSRFAVQLEPRCRSKKDEINSCCVNHDKCYSDQKGRTFCDNVFCDCLQEAAGISVCWAIVKVFCEAVRVGGQEAYDKAAPEKTTTPTTTTTASPTLKCKKGLLNQTGYYDYGTECAPDDHVCVFQECYDGKVYTQKSFKMAKWFCDRTRKDVPMSNVDLIPTYLKPATKKKSLDLDEHAESSLEKSPDEHAENSSKKDKPTNRSSHPDPDAIVLALLLVPSELCY</sequence>
<dbReference type="InterPro" id="IPR033113">
    <property type="entry name" value="PLA2_histidine"/>
</dbReference>
<comment type="subcellular location">
    <subcellularLocation>
        <location evidence="1">Secreted</location>
    </subcellularLocation>
</comment>
<organism evidence="5 6">
    <name type="scientific">Globodera pallida</name>
    <name type="common">Potato cyst nematode worm</name>
    <name type="synonym">Heterodera pallida</name>
    <dbReference type="NCBI Taxonomy" id="36090"/>
    <lineage>
        <taxon>Eukaryota</taxon>
        <taxon>Metazoa</taxon>
        <taxon>Ecdysozoa</taxon>
        <taxon>Nematoda</taxon>
        <taxon>Chromadorea</taxon>
        <taxon>Rhabditida</taxon>
        <taxon>Tylenchina</taxon>
        <taxon>Tylenchomorpha</taxon>
        <taxon>Tylenchoidea</taxon>
        <taxon>Heteroderidae</taxon>
        <taxon>Heteroderinae</taxon>
        <taxon>Globodera</taxon>
    </lineage>
</organism>